<dbReference type="AlphaFoldDB" id="A0AAD5SNF6"/>
<evidence type="ECO:0000313" key="2">
    <source>
        <dbReference type="Proteomes" id="UP001211907"/>
    </source>
</evidence>
<evidence type="ECO:0000313" key="1">
    <source>
        <dbReference type="EMBL" id="KAJ3082841.1"/>
    </source>
</evidence>
<feature type="non-terminal residue" evidence="1">
    <location>
        <position position="60"/>
    </location>
</feature>
<accession>A0AAD5SNF6</accession>
<name>A0AAD5SNF6_9FUNG</name>
<protein>
    <submittedName>
        <fullName evidence="1">Uncharacterized protein</fullName>
    </submittedName>
</protein>
<reference evidence="1" key="1">
    <citation type="submission" date="2020-05" db="EMBL/GenBank/DDBJ databases">
        <title>Phylogenomic resolution of chytrid fungi.</title>
        <authorList>
            <person name="Stajich J.E."/>
            <person name="Amses K."/>
            <person name="Simmons R."/>
            <person name="Seto K."/>
            <person name="Myers J."/>
            <person name="Bonds A."/>
            <person name="Quandt C.A."/>
            <person name="Barry K."/>
            <person name="Liu P."/>
            <person name="Grigoriev I."/>
            <person name="Longcore J.E."/>
            <person name="James T.Y."/>
        </authorList>
    </citation>
    <scope>NUCLEOTIDE SEQUENCE</scope>
    <source>
        <strain evidence="1">JEL0513</strain>
    </source>
</reference>
<sequence length="60" mass="6829">MPKKPSPQEESPNYFVIIRKHWTGKLTLMKAACLKVDGGFIYVDMPEDVHDFGNSFVTTI</sequence>
<dbReference type="EMBL" id="JADGJH010004962">
    <property type="protein sequence ID" value="KAJ3082841.1"/>
    <property type="molecule type" value="Genomic_DNA"/>
</dbReference>
<dbReference type="Proteomes" id="UP001211907">
    <property type="component" value="Unassembled WGS sequence"/>
</dbReference>
<comment type="caution">
    <text evidence="1">The sequence shown here is derived from an EMBL/GenBank/DDBJ whole genome shotgun (WGS) entry which is preliminary data.</text>
</comment>
<keyword evidence="2" id="KW-1185">Reference proteome</keyword>
<proteinExistence type="predicted"/>
<organism evidence="1 2">
    <name type="scientific">Physocladia obscura</name>
    <dbReference type="NCBI Taxonomy" id="109957"/>
    <lineage>
        <taxon>Eukaryota</taxon>
        <taxon>Fungi</taxon>
        <taxon>Fungi incertae sedis</taxon>
        <taxon>Chytridiomycota</taxon>
        <taxon>Chytridiomycota incertae sedis</taxon>
        <taxon>Chytridiomycetes</taxon>
        <taxon>Chytridiales</taxon>
        <taxon>Chytriomycetaceae</taxon>
        <taxon>Physocladia</taxon>
    </lineage>
</organism>
<gene>
    <name evidence="1" type="ORF">HK100_009578</name>
</gene>